<accession>A0AAJ0EEA5</accession>
<name>A0AAJ0EEA5_9PEZI</name>
<evidence type="ECO:0000313" key="1">
    <source>
        <dbReference type="EMBL" id="KAK1635588.1"/>
    </source>
</evidence>
<protein>
    <recommendedName>
        <fullName evidence="3">Alcohol dehydrogenase</fullName>
    </recommendedName>
</protein>
<dbReference type="AlphaFoldDB" id="A0AAJ0EEA5"/>
<sequence length="67" mass="7795">MKIGTRKRLGYIFSYGGQVKDLREVLQLIATGKIRPRVETARLRDFPDVLERLERGEIKARVALMHE</sequence>
<dbReference type="Proteomes" id="UP001243989">
    <property type="component" value="Unassembled WGS sequence"/>
</dbReference>
<organism evidence="1 2">
    <name type="scientific">Colletotrichum phormii</name>
    <dbReference type="NCBI Taxonomy" id="359342"/>
    <lineage>
        <taxon>Eukaryota</taxon>
        <taxon>Fungi</taxon>
        <taxon>Dikarya</taxon>
        <taxon>Ascomycota</taxon>
        <taxon>Pezizomycotina</taxon>
        <taxon>Sordariomycetes</taxon>
        <taxon>Hypocreomycetidae</taxon>
        <taxon>Glomerellales</taxon>
        <taxon>Glomerellaceae</taxon>
        <taxon>Colletotrichum</taxon>
        <taxon>Colletotrichum acutatum species complex</taxon>
    </lineage>
</organism>
<dbReference type="EMBL" id="JAHMHQ010000012">
    <property type="protein sequence ID" value="KAK1635588.1"/>
    <property type="molecule type" value="Genomic_DNA"/>
</dbReference>
<dbReference type="RefSeq" id="XP_060444195.1">
    <property type="nucleotide sequence ID" value="XM_060595281.1"/>
</dbReference>
<reference evidence="1" key="1">
    <citation type="submission" date="2021-06" db="EMBL/GenBank/DDBJ databases">
        <title>Comparative genomics, transcriptomics and evolutionary studies reveal genomic signatures of adaptation to plant cell wall in hemibiotrophic fungi.</title>
        <authorList>
            <consortium name="DOE Joint Genome Institute"/>
            <person name="Baroncelli R."/>
            <person name="Diaz J.F."/>
            <person name="Benocci T."/>
            <person name="Peng M."/>
            <person name="Battaglia E."/>
            <person name="Haridas S."/>
            <person name="Andreopoulos W."/>
            <person name="Labutti K."/>
            <person name="Pangilinan J."/>
            <person name="Floch G.L."/>
            <person name="Makela M.R."/>
            <person name="Henrissat B."/>
            <person name="Grigoriev I.V."/>
            <person name="Crouch J.A."/>
            <person name="De Vries R.P."/>
            <person name="Sukno S.A."/>
            <person name="Thon M.R."/>
        </authorList>
    </citation>
    <scope>NUCLEOTIDE SEQUENCE</scope>
    <source>
        <strain evidence="1">CBS 102054</strain>
    </source>
</reference>
<proteinExistence type="predicted"/>
<evidence type="ECO:0000313" key="2">
    <source>
        <dbReference type="Proteomes" id="UP001243989"/>
    </source>
</evidence>
<evidence type="ECO:0008006" key="3">
    <source>
        <dbReference type="Google" id="ProtNLM"/>
    </source>
</evidence>
<keyword evidence="2" id="KW-1185">Reference proteome</keyword>
<dbReference type="Gene3D" id="3.90.180.10">
    <property type="entry name" value="Medium-chain alcohol dehydrogenases, catalytic domain"/>
    <property type="match status" value="1"/>
</dbReference>
<gene>
    <name evidence="1" type="ORF">BDP81DRAFT_490388</name>
</gene>
<dbReference type="GeneID" id="85480143"/>
<comment type="caution">
    <text evidence="1">The sequence shown here is derived from an EMBL/GenBank/DDBJ whole genome shotgun (WGS) entry which is preliminary data.</text>
</comment>